<name>A0A5C5G6T9_9BASI</name>
<evidence type="ECO:0000256" key="1">
    <source>
        <dbReference type="ARBA" id="ARBA00001933"/>
    </source>
</evidence>
<dbReference type="InterPro" id="IPR015424">
    <property type="entry name" value="PyrdxlP-dep_Trfase"/>
</dbReference>
<comment type="caution">
    <text evidence="7">The sequence shown here is derived from an EMBL/GenBank/DDBJ whole genome shotgun (WGS) entry which is preliminary data.</text>
</comment>
<dbReference type="GO" id="GO:1901605">
    <property type="term" value="P:alpha-amino acid metabolic process"/>
    <property type="evidence" value="ECO:0007669"/>
    <property type="project" value="TreeGrafter"/>
</dbReference>
<keyword evidence="3" id="KW-0032">Aminotransferase</keyword>
<reference evidence="7 8" key="1">
    <citation type="submission" date="2019-03" db="EMBL/GenBank/DDBJ databases">
        <title>Rhodosporidium diobovatum UCD-FST 08-225 genome sequencing, assembly, and annotation.</title>
        <authorList>
            <person name="Fakankun I.U."/>
            <person name="Fristensky B."/>
            <person name="Levin D.B."/>
        </authorList>
    </citation>
    <scope>NUCLEOTIDE SEQUENCE [LARGE SCALE GENOMIC DNA]</scope>
    <source>
        <strain evidence="7 8">UCD-FST 08-225</strain>
    </source>
</reference>
<evidence type="ECO:0000313" key="7">
    <source>
        <dbReference type="EMBL" id="TNY24770.1"/>
    </source>
</evidence>
<accession>A0A5C5G6T9</accession>
<dbReference type="STRING" id="5288.A0A5C5G6T9"/>
<keyword evidence="4 7" id="KW-0808">Transferase</keyword>
<dbReference type="PANTHER" id="PTHR42790:SF1">
    <property type="entry name" value="AROMATIC AMINO ACID AMINOTRANSFERASE, HYPOTHETICAL (EUROFUNG)"/>
    <property type="match status" value="1"/>
</dbReference>
<evidence type="ECO:0000256" key="3">
    <source>
        <dbReference type="ARBA" id="ARBA00022576"/>
    </source>
</evidence>
<dbReference type="OrthoDB" id="691673at2759"/>
<dbReference type="Pfam" id="PF00155">
    <property type="entry name" value="Aminotran_1_2"/>
    <property type="match status" value="1"/>
</dbReference>
<dbReference type="AlphaFoldDB" id="A0A5C5G6T9"/>
<evidence type="ECO:0000256" key="4">
    <source>
        <dbReference type="ARBA" id="ARBA00022679"/>
    </source>
</evidence>
<sequence length="536" mass="59460">MTVPLELPKAIDLSHHLNSIARNRYASPLKDILNYMAQPGMISLAGGLPHPSLFPFAGASVSVYTPDTDLKHGVVPPASEQMTLAIPKTAPSKGALSLDATMQYANSMGLPELREWLHAFTRDVLSPAYANFEILLHEGNTAAWAKVCRLLLDRGDYVLLEEFSFPSAMGPWVPEGCKGVPVKMDGQGLRADDLERVLTEWETAHPGERRPRVLYTVPQGANPTGTTMSPERMRDVYDVCRRFDVIVCEDAPYHALSFRPFQITPEPVDPVGVSGEEFRRTLPPSFLKYDTEGRVIRLETFSKTLAPGSRLGYFVANPLFTERLLRATEVESQTPSGWSMAIVSQLLHTWGQAGYLQWLSNLRDSYELRRNIMCAALAKQFVALPAEQYASQVPGCEGVALYPRGTDPATIKPDQVPVASFVAPAGGMFLWIRFYLTGAPRFRELQASGHEDPEKAFMDDMWKALADNLVLLTPGSYYVPVTTTFDAATSKLPTTSERGGEPNVGFFRFAFSYGDRAEMEEGIHRVEQVVSKLWGY</sequence>
<evidence type="ECO:0000256" key="2">
    <source>
        <dbReference type="ARBA" id="ARBA00007441"/>
    </source>
</evidence>
<protein>
    <submittedName>
        <fullName evidence="7">Pyridoxal phosphate-dependent transferase</fullName>
    </submittedName>
</protein>
<dbReference type="InterPro" id="IPR004839">
    <property type="entry name" value="Aminotransferase_I/II_large"/>
</dbReference>
<dbReference type="CDD" id="cd00609">
    <property type="entry name" value="AAT_like"/>
    <property type="match status" value="1"/>
</dbReference>
<comment type="cofactor">
    <cofactor evidence="1">
        <name>pyridoxal 5'-phosphate</name>
        <dbReference type="ChEBI" id="CHEBI:597326"/>
    </cofactor>
</comment>
<dbReference type="Proteomes" id="UP000311382">
    <property type="component" value="Unassembled WGS sequence"/>
</dbReference>
<dbReference type="Gene3D" id="3.40.640.10">
    <property type="entry name" value="Type I PLP-dependent aspartate aminotransferase-like (Major domain)"/>
    <property type="match status" value="1"/>
</dbReference>
<comment type="similarity">
    <text evidence="2">Belongs to the class-I pyridoxal-phosphate-dependent aminotransferase family.</text>
</comment>
<dbReference type="PANTHER" id="PTHR42790">
    <property type="entry name" value="AMINOTRANSFERASE"/>
    <property type="match status" value="1"/>
</dbReference>
<keyword evidence="5" id="KW-0663">Pyridoxal phosphate</keyword>
<proteinExistence type="inferred from homology"/>
<evidence type="ECO:0000259" key="6">
    <source>
        <dbReference type="Pfam" id="PF00155"/>
    </source>
</evidence>
<dbReference type="GO" id="GO:0008483">
    <property type="term" value="F:transaminase activity"/>
    <property type="evidence" value="ECO:0007669"/>
    <property type="project" value="UniProtKB-KW"/>
</dbReference>
<keyword evidence="8" id="KW-1185">Reference proteome</keyword>
<dbReference type="SUPFAM" id="SSF53383">
    <property type="entry name" value="PLP-dependent transferases"/>
    <property type="match status" value="1"/>
</dbReference>
<dbReference type="EMBL" id="SOZI01000001">
    <property type="protein sequence ID" value="TNY24770.1"/>
    <property type="molecule type" value="Genomic_DNA"/>
</dbReference>
<evidence type="ECO:0000256" key="5">
    <source>
        <dbReference type="ARBA" id="ARBA00022898"/>
    </source>
</evidence>
<dbReference type="InterPro" id="IPR015421">
    <property type="entry name" value="PyrdxlP-dep_Trfase_major"/>
</dbReference>
<dbReference type="GO" id="GO:0030170">
    <property type="term" value="F:pyridoxal phosphate binding"/>
    <property type="evidence" value="ECO:0007669"/>
    <property type="project" value="InterPro"/>
</dbReference>
<dbReference type="InterPro" id="IPR050859">
    <property type="entry name" value="Class-I_PLP-dep_aminotransf"/>
</dbReference>
<evidence type="ECO:0000313" key="8">
    <source>
        <dbReference type="Proteomes" id="UP000311382"/>
    </source>
</evidence>
<feature type="domain" description="Aminotransferase class I/classII large" evidence="6">
    <location>
        <begin position="90"/>
        <end position="382"/>
    </location>
</feature>
<gene>
    <name evidence="7" type="ORF">DMC30DRAFT_5494</name>
</gene>
<organism evidence="7 8">
    <name type="scientific">Rhodotorula diobovata</name>
    <dbReference type="NCBI Taxonomy" id="5288"/>
    <lineage>
        <taxon>Eukaryota</taxon>
        <taxon>Fungi</taxon>
        <taxon>Dikarya</taxon>
        <taxon>Basidiomycota</taxon>
        <taxon>Pucciniomycotina</taxon>
        <taxon>Microbotryomycetes</taxon>
        <taxon>Sporidiobolales</taxon>
        <taxon>Sporidiobolaceae</taxon>
        <taxon>Rhodotorula</taxon>
    </lineage>
</organism>